<dbReference type="EMBL" id="CP031778">
    <property type="protein sequence ID" value="QDZ77477.1"/>
    <property type="molecule type" value="Genomic_DNA"/>
</dbReference>
<name>A0A9X7M2N3_BACCE</name>
<organism evidence="2 3">
    <name type="scientific">Bacillus cereus</name>
    <dbReference type="NCBI Taxonomy" id="1396"/>
    <lineage>
        <taxon>Bacteria</taxon>
        <taxon>Bacillati</taxon>
        <taxon>Bacillota</taxon>
        <taxon>Bacilli</taxon>
        <taxon>Bacillales</taxon>
        <taxon>Bacillaceae</taxon>
        <taxon>Bacillus</taxon>
        <taxon>Bacillus cereus group</taxon>
    </lineage>
</organism>
<proteinExistence type="predicted"/>
<accession>A0A9X7M2N3</accession>
<evidence type="ECO:0000259" key="1">
    <source>
        <dbReference type="Pfam" id="PF06056"/>
    </source>
</evidence>
<evidence type="ECO:0000313" key="3">
    <source>
        <dbReference type="Proteomes" id="UP000321735"/>
    </source>
</evidence>
<dbReference type="AlphaFoldDB" id="A0A9X7M2N3"/>
<dbReference type="InterPro" id="IPR010332">
    <property type="entry name" value="ATPase_terminase-su_N"/>
</dbReference>
<reference evidence="2 3" key="1">
    <citation type="journal article" date="2019" name="Ecotoxicol. Environ. Saf.">
        <title>Microbial characterization of heavy metal resistant bacterial strains isolated from an electroplating wastewater treatment plant.</title>
        <authorList>
            <person name="Cai X."/>
            <person name="Zheng X."/>
            <person name="Zhang D."/>
            <person name="Iqbal W."/>
            <person name="Liu C."/>
            <person name="Yang B."/>
            <person name="Zhao X."/>
            <person name="Lu X."/>
            <person name="Mao Y."/>
        </authorList>
    </citation>
    <scope>NUCLEOTIDE SEQUENCE [LARGE SCALE GENOMIC DNA]</scope>
    <source>
        <strain evidence="2 3">Co1-1</strain>
    </source>
</reference>
<feature type="non-terminal residue" evidence="2">
    <location>
        <position position="58"/>
    </location>
</feature>
<sequence>MLKYTRNTYRQMERSQMTNAHQNEKENLLVAMKTIYFYVQGYSIKEIMNMIGRSEKTI</sequence>
<feature type="domain" description="Terminase ATPase subunit N-terminal" evidence="1">
    <location>
        <begin position="35"/>
        <end position="58"/>
    </location>
</feature>
<dbReference type="Proteomes" id="UP000321735">
    <property type="component" value="Chromosome"/>
</dbReference>
<evidence type="ECO:0000313" key="2">
    <source>
        <dbReference type="EMBL" id="QDZ77477.1"/>
    </source>
</evidence>
<gene>
    <name evidence="2" type="ORF">D0437_33045</name>
</gene>
<protein>
    <recommendedName>
        <fullName evidence="1">Terminase ATPase subunit N-terminal domain-containing protein</fullName>
    </recommendedName>
</protein>
<dbReference type="Pfam" id="PF06056">
    <property type="entry name" value="Terminase_5"/>
    <property type="match status" value="1"/>
</dbReference>